<dbReference type="Gene3D" id="2.102.10.10">
    <property type="entry name" value="Rieske [2Fe-2S] iron-sulphur domain"/>
    <property type="match status" value="1"/>
</dbReference>
<keyword evidence="13" id="KW-0472">Membrane</keyword>
<dbReference type="GO" id="GO:0009579">
    <property type="term" value="C:thylakoid"/>
    <property type="evidence" value="ECO:0007669"/>
    <property type="project" value="UniProtKB-SubCell"/>
</dbReference>
<dbReference type="GO" id="GO:0046872">
    <property type="term" value="F:metal ion binding"/>
    <property type="evidence" value="ECO:0007669"/>
    <property type="project" value="UniProtKB-KW"/>
</dbReference>
<evidence type="ECO:0000256" key="4">
    <source>
        <dbReference type="ARBA" id="ARBA00022448"/>
    </source>
</evidence>
<evidence type="ECO:0000256" key="3">
    <source>
        <dbReference type="ARBA" id="ARBA00012952"/>
    </source>
</evidence>
<dbReference type="PaxDb" id="2850-Phatr46657"/>
<dbReference type="STRING" id="556484.B5Y3C8"/>
<keyword evidence="14" id="KW-1015">Disulfide bond</keyword>
<keyword evidence="6" id="KW-0001">2Fe-2S</keyword>
<dbReference type="HOGENOM" id="CLU_055690_8_0_1"/>
<dbReference type="GO" id="GO:0051537">
    <property type="term" value="F:2 iron, 2 sulfur cluster binding"/>
    <property type="evidence" value="ECO:0007669"/>
    <property type="project" value="UniProtKB-KW"/>
</dbReference>
<evidence type="ECO:0000256" key="8">
    <source>
        <dbReference type="ARBA" id="ARBA00022967"/>
    </source>
</evidence>
<dbReference type="InterPro" id="IPR057415">
    <property type="entry name" value="TM_PetC"/>
</dbReference>
<proteinExistence type="inferred from homology"/>
<evidence type="ECO:0000256" key="12">
    <source>
        <dbReference type="ARBA" id="ARBA00023014"/>
    </source>
</evidence>
<dbReference type="SUPFAM" id="SSF50022">
    <property type="entry name" value="ISP domain"/>
    <property type="match status" value="1"/>
</dbReference>
<gene>
    <name evidence="20" type="primary">petC</name>
    <name evidence="20" type="ORF">PHATR_46657</name>
</gene>
<dbReference type="EMBL" id="CP001141">
    <property type="protein sequence ID" value="ACI65293.1"/>
    <property type="molecule type" value="Genomic_DNA"/>
</dbReference>
<organism evidence="20 21">
    <name type="scientific">Phaeodactylum tricornutum (strain CCAP 1055/1)</name>
    <dbReference type="NCBI Taxonomy" id="556484"/>
    <lineage>
        <taxon>Eukaryota</taxon>
        <taxon>Sar</taxon>
        <taxon>Stramenopiles</taxon>
        <taxon>Ochrophyta</taxon>
        <taxon>Bacillariophyta</taxon>
        <taxon>Bacillariophyceae</taxon>
        <taxon>Bacillariophycidae</taxon>
        <taxon>Naviculales</taxon>
        <taxon>Phaeodactylaceae</taxon>
        <taxon>Phaeodactylum</taxon>
    </lineage>
</organism>
<comment type="similarity">
    <text evidence="2">Belongs to the Rieske iron-sulfur protein family.</text>
</comment>
<protein>
    <recommendedName>
        <fullName evidence="3">plastoquinol--plastocyanin reductase</fullName>
        <ecNumber evidence="3">7.1.1.6</ecNumber>
    </recommendedName>
</protein>
<evidence type="ECO:0000256" key="15">
    <source>
        <dbReference type="ARBA" id="ARBA00034078"/>
    </source>
</evidence>
<feature type="domain" description="Rieske" evidence="19">
    <location>
        <begin position="110"/>
        <end position="200"/>
    </location>
</feature>
<reference evidence="20 21" key="1">
    <citation type="journal article" date="2008" name="Nature">
        <title>The Phaeodactylum genome reveals the evolutionary history of diatom genomes.</title>
        <authorList>
            <person name="Bowler C."/>
            <person name="Allen A.E."/>
            <person name="Badger J.H."/>
            <person name="Grimwood J."/>
            <person name="Jabbari K."/>
            <person name="Kuo A."/>
            <person name="Maheswari U."/>
            <person name="Martens C."/>
            <person name="Maumus F."/>
            <person name="Otillar R.P."/>
            <person name="Rayko E."/>
            <person name="Salamov A."/>
            <person name="Vandepoele K."/>
            <person name="Beszteri B."/>
            <person name="Gruber A."/>
            <person name="Heijde M."/>
            <person name="Katinka M."/>
            <person name="Mock T."/>
            <person name="Valentin K."/>
            <person name="Verret F."/>
            <person name="Berges J.A."/>
            <person name="Brownlee C."/>
            <person name="Cadoret J.P."/>
            <person name="Chiovitti A."/>
            <person name="Choi C.J."/>
            <person name="Coesel S."/>
            <person name="De Martino A."/>
            <person name="Detter J.C."/>
            <person name="Durkin C."/>
            <person name="Falciatore A."/>
            <person name="Fournet J."/>
            <person name="Haruta M."/>
            <person name="Huysman M.J."/>
            <person name="Jenkins B.D."/>
            <person name="Jiroutova K."/>
            <person name="Jorgensen R.E."/>
            <person name="Joubert Y."/>
            <person name="Kaplan A."/>
            <person name="Kroger N."/>
            <person name="Kroth P.G."/>
            <person name="La Roche J."/>
            <person name="Lindquist E."/>
            <person name="Lommer M."/>
            <person name="Martin-Jezequel V."/>
            <person name="Lopez P.J."/>
            <person name="Lucas S."/>
            <person name="Mangogna M."/>
            <person name="McGinnis K."/>
            <person name="Medlin L.K."/>
            <person name="Montsant A."/>
            <person name="Oudot-Le Secq M.P."/>
            <person name="Napoli C."/>
            <person name="Obornik M."/>
            <person name="Parker M.S."/>
            <person name="Petit J.L."/>
            <person name="Porcel B.M."/>
            <person name="Poulsen N."/>
            <person name="Robison M."/>
            <person name="Rychlewski L."/>
            <person name="Rynearson T.A."/>
            <person name="Schmutz J."/>
            <person name="Shapiro H."/>
            <person name="Siaut M."/>
            <person name="Stanley M."/>
            <person name="Sussman M.R."/>
            <person name="Taylor A.R."/>
            <person name="Vardi A."/>
            <person name="von Dassow P."/>
            <person name="Vyverman W."/>
            <person name="Willis A."/>
            <person name="Wyrwicz L.S."/>
            <person name="Rokhsar D.S."/>
            <person name="Weissenbach J."/>
            <person name="Armbrust E.V."/>
            <person name="Green B.R."/>
            <person name="Van de Peer Y."/>
            <person name="Grigoriev I.V."/>
        </authorList>
    </citation>
    <scope>NUCLEOTIDE SEQUENCE [LARGE SCALE GENOMIC DNA]</scope>
    <source>
        <strain evidence="20 21">CCAP 1055/1</strain>
    </source>
</reference>
<evidence type="ECO:0000256" key="2">
    <source>
        <dbReference type="ARBA" id="ARBA00010651"/>
    </source>
</evidence>
<keyword evidence="4" id="KW-0813">Transport</keyword>
<comment type="catalytic activity">
    <reaction evidence="16">
        <text>2 oxidized [plastocyanin] + a plastoquinol + 2 H(+)(in) = 2 reduced [plastocyanin] + a plastoquinone + 4 H(+)(out)</text>
        <dbReference type="Rhea" id="RHEA:22148"/>
        <dbReference type="Rhea" id="RHEA-COMP:9561"/>
        <dbReference type="Rhea" id="RHEA-COMP:9562"/>
        <dbReference type="Rhea" id="RHEA-COMP:10039"/>
        <dbReference type="Rhea" id="RHEA-COMP:10040"/>
        <dbReference type="ChEBI" id="CHEBI:15378"/>
        <dbReference type="ChEBI" id="CHEBI:17757"/>
        <dbReference type="ChEBI" id="CHEBI:29036"/>
        <dbReference type="ChEBI" id="CHEBI:49552"/>
        <dbReference type="ChEBI" id="CHEBI:62192"/>
        <dbReference type="EC" id="7.1.1.6"/>
    </reaction>
</comment>
<evidence type="ECO:0000256" key="9">
    <source>
        <dbReference type="ARBA" id="ARBA00022982"/>
    </source>
</evidence>
<dbReference type="eggNOG" id="KOG1671">
    <property type="taxonomic scope" value="Eukaryota"/>
</dbReference>
<dbReference type="SUPFAM" id="SSF81502">
    <property type="entry name" value="ISP transmembrane anchor"/>
    <property type="match status" value="1"/>
</dbReference>
<dbReference type="GO" id="GO:0016020">
    <property type="term" value="C:membrane"/>
    <property type="evidence" value="ECO:0007669"/>
    <property type="project" value="UniProtKB-SubCell"/>
</dbReference>
<comment type="subcellular location">
    <subcellularLocation>
        <location evidence="1">Membrane</location>
        <topology evidence="1">Single-pass membrane protein</topology>
    </subcellularLocation>
    <subcellularLocation>
        <location evidence="17">Thylakoid</location>
    </subcellularLocation>
</comment>
<dbReference type="InParanoid" id="B5Y3C8"/>
<accession>B5Y3C8</accession>
<keyword evidence="9" id="KW-0249">Electron transport</keyword>
<dbReference type="InterPro" id="IPR017941">
    <property type="entry name" value="Rieske_2Fe-2S"/>
</dbReference>
<feature type="chain" id="PRO_5002841242" description="plastoquinol--plastocyanin reductase" evidence="18">
    <location>
        <begin position="20"/>
        <end position="217"/>
    </location>
</feature>
<name>B5Y3C8_PHATC</name>
<evidence type="ECO:0000256" key="16">
    <source>
        <dbReference type="ARBA" id="ARBA00047828"/>
    </source>
</evidence>
<evidence type="ECO:0000256" key="14">
    <source>
        <dbReference type="ARBA" id="ARBA00023157"/>
    </source>
</evidence>
<evidence type="ECO:0000256" key="11">
    <source>
        <dbReference type="ARBA" id="ARBA00023004"/>
    </source>
</evidence>
<keyword evidence="12" id="KW-0411">Iron-sulfur</keyword>
<dbReference type="CDD" id="cd03471">
    <property type="entry name" value="Rieske_cytochrome_b6f"/>
    <property type="match status" value="1"/>
</dbReference>
<dbReference type="OMA" id="RCARLQW"/>
<dbReference type="InterPro" id="IPR014349">
    <property type="entry name" value="Rieske_Fe-S_prot"/>
</dbReference>
<sequence>MKIIPTVTSLALLAISIRAFTPTLAPRHTHASSKTWAASLEEPAYEGTIDQERRNLMNLIVLGSGAVTVGGFGVPYLAFFMPPSVAGGSNCVTARDKKGIEVDAKKYLEEKPEGDRSLVEGLKGDATYLIVKDDKTFQSYGLNAICTHLGCVVPWSEANNKFICPCHGSQYDEEGSVVRGPAPLPLALAHVDVQDNKVRLGLWSEVDFRTGEPGWWN</sequence>
<dbReference type="GeneID" id="7204581"/>
<dbReference type="EC" id="7.1.1.6" evidence="3"/>
<keyword evidence="21" id="KW-1185">Reference proteome</keyword>
<evidence type="ECO:0000256" key="13">
    <source>
        <dbReference type="ARBA" id="ARBA00023136"/>
    </source>
</evidence>
<dbReference type="Proteomes" id="UP000000759">
    <property type="component" value="Chromosome 11"/>
</dbReference>
<keyword evidence="10" id="KW-1133">Transmembrane helix</keyword>
<evidence type="ECO:0000256" key="5">
    <source>
        <dbReference type="ARBA" id="ARBA00022692"/>
    </source>
</evidence>
<dbReference type="Gene3D" id="1.20.5.700">
    <property type="entry name" value="Single helix bin"/>
    <property type="match status" value="1"/>
</dbReference>
<dbReference type="GO" id="GO:0009496">
    <property type="term" value="F:plastoquinol--plastocyanin reductase activity"/>
    <property type="evidence" value="ECO:0007669"/>
    <property type="project" value="UniProtKB-EC"/>
</dbReference>
<keyword evidence="18" id="KW-0732">Signal</keyword>
<evidence type="ECO:0000256" key="17">
    <source>
        <dbReference type="ARBA" id="ARBA00060385"/>
    </source>
</evidence>
<dbReference type="PRINTS" id="PR00162">
    <property type="entry name" value="RIESKE"/>
</dbReference>
<evidence type="ECO:0000256" key="7">
    <source>
        <dbReference type="ARBA" id="ARBA00022723"/>
    </source>
</evidence>
<dbReference type="NCBIfam" id="NF010001">
    <property type="entry name" value="PRK13474.1"/>
    <property type="match status" value="1"/>
</dbReference>
<keyword evidence="11" id="KW-0408">Iron</keyword>
<reference evidence="21" key="2">
    <citation type="submission" date="2008-08" db="EMBL/GenBank/DDBJ databases">
        <authorList>
            <consortium name="Diatom Consortium"/>
            <person name="Grigoriev I."/>
            <person name="Grimwood J."/>
            <person name="Kuo A."/>
            <person name="Otillar R.P."/>
            <person name="Salamov A."/>
            <person name="Detter J.C."/>
            <person name="Lindquist E."/>
            <person name="Shapiro H."/>
            <person name="Lucas S."/>
            <person name="Glavina del Rio T."/>
            <person name="Pitluck S."/>
            <person name="Rokhsar D."/>
            <person name="Bowler C."/>
        </authorList>
    </citation>
    <scope>GENOME REANNOTATION</scope>
    <source>
        <strain evidence="21">CCAP 1055/1</strain>
    </source>
</reference>
<keyword evidence="5" id="KW-0812">Transmembrane</keyword>
<evidence type="ECO:0000259" key="19">
    <source>
        <dbReference type="PROSITE" id="PS51296"/>
    </source>
</evidence>
<keyword evidence="8" id="KW-1278">Translocase</keyword>
<evidence type="ECO:0000256" key="10">
    <source>
        <dbReference type="ARBA" id="ARBA00022989"/>
    </source>
</evidence>
<dbReference type="Pfam" id="PF25471">
    <property type="entry name" value="TM_PetC"/>
    <property type="match status" value="1"/>
</dbReference>
<evidence type="ECO:0000313" key="21">
    <source>
        <dbReference type="Proteomes" id="UP000000759"/>
    </source>
</evidence>
<comment type="cofactor">
    <cofactor evidence="15">
        <name>[2Fe-2S] cluster</name>
        <dbReference type="ChEBI" id="CHEBI:190135"/>
    </cofactor>
</comment>
<keyword evidence="7" id="KW-0479">Metal-binding</keyword>
<evidence type="ECO:0000256" key="18">
    <source>
        <dbReference type="SAM" id="SignalP"/>
    </source>
</evidence>
<dbReference type="InterPro" id="IPR005805">
    <property type="entry name" value="Rieske_Fe-S_prot_C"/>
</dbReference>
<dbReference type="InterPro" id="IPR036922">
    <property type="entry name" value="Rieske_2Fe-2S_sf"/>
</dbReference>
<dbReference type="AlphaFoldDB" id="B5Y3C8"/>
<dbReference type="Pfam" id="PF00355">
    <property type="entry name" value="Rieske"/>
    <property type="match status" value="1"/>
</dbReference>
<dbReference type="RefSeq" id="XP_002185823.1">
    <property type="nucleotide sequence ID" value="XM_002185787.1"/>
</dbReference>
<dbReference type="FunFam" id="2.102.10.10:FF:000007">
    <property type="entry name" value="Cytochrome b6-f complex iron-sulfur subunit"/>
    <property type="match status" value="1"/>
</dbReference>
<dbReference type="KEGG" id="pti:PHATR_46657"/>
<dbReference type="OrthoDB" id="1637982at2759"/>
<evidence type="ECO:0000313" key="20">
    <source>
        <dbReference type="EMBL" id="ACI65293.1"/>
    </source>
</evidence>
<dbReference type="PROSITE" id="PS51296">
    <property type="entry name" value="RIESKE"/>
    <property type="match status" value="1"/>
</dbReference>
<feature type="signal peptide" evidence="18">
    <location>
        <begin position="1"/>
        <end position="19"/>
    </location>
</feature>
<evidence type="ECO:0000256" key="1">
    <source>
        <dbReference type="ARBA" id="ARBA00004167"/>
    </source>
</evidence>
<dbReference type="PANTHER" id="PTHR10134">
    <property type="entry name" value="CYTOCHROME B-C1 COMPLEX SUBUNIT RIESKE, MITOCHONDRIAL"/>
    <property type="match status" value="1"/>
</dbReference>
<evidence type="ECO:0000256" key="6">
    <source>
        <dbReference type="ARBA" id="ARBA00022714"/>
    </source>
</evidence>